<protein>
    <submittedName>
        <fullName evidence="16">TonB-dependent receptor</fullName>
    </submittedName>
</protein>
<feature type="signal peptide" evidence="13">
    <location>
        <begin position="1"/>
        <end position="35"/>
    </location>
</feature>
<evidence type="ECO:0000256" key="1">
    <source>
        <dbReference type="ARBA" id="ARBA00004571"/>
    </source>
</evidence>
<dbReference type="InterPro" id="IPR039426">
    <property type="entry name" value="TonB-dep_rcpt-like"/>
</dbReference>
<dbReference type="Pfam" id="PF00593">
    <property type="entry name" value="TonB_dep_Rec_b-barrel"/>
    <property type="match status" value="1"/>
</dbReference>
<keyword evidence="9 12" id="KW-0798">TonB box</keyword>
<dbReference type="Gene3D" id="2.170.130.10">
    <property type="entry name" value="TonB-dependent receptor, plug domain"/>
    <property type="match status" value="1"/>
</dbReference>
<dbReference type="Gene3D" id="2.40.170.20">
    <property type="entry name" value="TonB-dependent receptor, beta-barrel domain"/>
    <property type="match status" value="1"/>
</dbReference>
<evidence type="ECO:0000256" key="5">
    <source>
        <dbReference type="ARBA" id="ARBA00022692"/>
    </source>
</evidence>
<keyword evidence="5" id="KW-0812">Transmembrane</keyword>
<keyword evidence="8" id="KW-0406">Ion transport</keyword>
<accession>A5FV90</accession>
<comment type="subcellular location">
    <subcellularLocation>
        <location evidence="1">Cell outer membrane</location>
        <topology evidence="1">Multi-pass membrane protein</topology>
    </subcellularLocation>
</comment>
<dbReference type="PANTHER" id="PTHR32552">
    <property type="entry name" value="FERRICHROME IRON RECEPTOR-RELATED"/>
    <property type="match status" value="1"/>
</dbReference>
<evidence type="ECO:0000256" key="6">
    <source>
        <dbReference type="ARBA" id="ARBA00022729"/>
    </source>
</evidence>
<dbReference type="PANTHER" id="PTHR32552:SF68">
    <property type="entry name" value="FERRICHROME OUTER MEMBRANE TRANSPORTER_PHAGE RECEPTOR"/>
    <property type="match status" value="1"/>
</dbReference>
<organism evidence="16 17">
    <name type="scientific">Acidiphilium cryptum (strain JF-5)</name>
    <dbReference type="NCBI Taxonomy" id="349163"/>
    <lineage>
        <taxon>Bacteria</taxon>
        <taxon>Pseudomonadati</taxon>
        <taxon>Pseudomonadota</taxon>
        <taxon>Alphaproteobacteria</taxon>
        <taxon>Acetobacterales</taxon>
        <taxon>Acidocellaceae</taxon>
        <taxon>Acidiphilium</taxon>
    </lineage>
</organism>
<dbReference type="InterPro" id="IPR036942">
    <property type="entry name" value="Beta-barrel_TonB_sf"/>
</dbReference>
<evidence type="ECO:0000259" key="15">
    <source>
        <dbReference type="Pfam" id="PF07715"/>
    </source>
</evidence>
<evidence type="ECO:0000256" key="10">
    <source>
        <dbReference type="ARBA" id="ARBA00023136"/>
    </source>
</evidence>
<proteinExistence type="inferred from homology"/>
<sequence length="799" mass="86377">MRLSSGVRHTDRVMQLSLMALLLSTSCLIPAAAYAQTVSAGEVSASSALSLPGVTTAPSQKKVFKSGNTTRVLNRKLLEAAGPVAGAAQMLSYAPGVQITGYGNTGASKYTVTLNGVQQGWGGFGGFTGDGAIGVTLDGVPVVDPGSDLWQSNMIPQSGMIQSVTTTYGPGNAADRWYNNLAGTIEFTPVQPTAKPGGDINLTYGSYGQKNIEFDLRTGNYHGWSTVIAGGAGDGNSFRKSPDGFQSPSNDYSIYLKTVKNFSAGNFAFGGYFARSAGYRVPVIPTSPIPGVTISGNAGAPLYSQQTSGFYSAPPYNYYEKFDTDALWMVFARENIELDDSTTLHNLTYYENFTRTHSRLYDFGSVGPQRYEYNNPYTNVIGDKLWLTEKLPFNTLNFGGYYIHTLYNSRNNFYNTVLGGNKGVVNAGGKIRSSYFNVDNFAMFLQDDIHPVRALHIIPGIRFVSFQTTYSDSALQDFAFAPGVGLSTHCVLDGSTATSGTTQATDQGSSCGSHVSRNGVEPSISANLQVMPWMALYGSYGEALRTPSVGGGGGLFQKINPTTGYQLELGQYYDIGAKFHVENGRFLHHFVAGVDYFHLRYAKQSLSTQLANGNALFASGSSIYQGVNMFADDNPLYNLYVFGNASFIDAKYQTYITGGTSYGGRHVPYVPSVNFNIGAYYDIPIGSMLLEPRMWYQYTGSQYMFNNNTGAPSNRKMPGYGTLNMSAKLTVPVTLPYVGHKSMDVSLTALNITNNQYNAYEYIGTGGYFNYSGTVPASGFTYAYPGAPFTIYGSVGFHF</sequence>
<evidence type="ECO:0000256" key="2">
    <source>
        <dbReference type="ARBA" id="ARBA00022448"/>
    </source>
</evidence>
<dbReference type="SUPFAM" id="SSF56935">
    <property type="entry name" value="Porins"/>
    <property type="match status" value="1"/>
</dbReference>
<evidence type="ECO:0000256" key="13">
    <source>
        <dbReference type="SAM" id="SignalP"/>
    </source>
</evidence>
<evidence type="ECO:0000256" key="7">
    <source>
        <dbReference type="ARBA" id="ARBA00023004"/>
    </source>
</evidence>
<reference evidence="16 17" key="1">
    <citation type="submission" date="2007-05" db="EMBL/GenBank/DDBJ databases">
        <title>Complete sequence of chromosome of Acidiphilium cryptum JF-5.</title>
        <authorList>
            <consortium name="US DOE Joint Genome Institute"/>
            <person name="Copeland A."/>
            <person name="Lucas S."/>
            <person name="Lapidus A."/>
            <person name="Barry K."/>
            <person name="Detter J.C."/>
            <person name="Glavina del Rio T."/>
            <person name="Hammon N."/>
            <person name="Israni S."/>
            <person name="Dalin E."/>
            <person name="Tice H."/>
            <person name="Pitluck S."/>
            <person name="Sims D."/>
            <person name="Brettin T."/>
            <person name="Bruce D."/>
            <person name="Han C."/>
            <person name="Schmutz J."/>
            <person name="Larimer F."/>
            <person name="Land M."/>
            <person name="Hauser L."/>
            <person name="Kyrpides N."/>
            <person name="Kim E."/>
            <person name="Magnuson T."/>
            <person name="Richardson P."/>
        </authorList>
    </citation>
    <scope>NUCLEOTIDE SEQUENCE [LARGE SCALE GENOMIC DNA]</scope>
    <source>
        <strain evidence="16 17">JF-5</strain>
    </source>
</reference>
<keyword evidence="3" id="KW-1134">Transmembrane beta strand</keyword>
<dbReference type="InterPro" id="IPR037066">
    <property type="entry name" value="Plug_dom_sf"/>
</dbReference>
<evidence type="ECO:0000256" key="11">
    <source>
        <dbReference type="ARBA" id="ARBA00023237"/>
    </source>
</evidence>
<keyword evidence="10 12" id="KW-0472">Membrane</keyword>
<dbReference type="Pfam" id="PF07715">
    <property type="entry name" value="Plug"/>
    <property type="match status" value="1"/>
</dbReference>
<evidence type="ECO:0000259" key="14">
    <source>
        <dbReference type="Pfam" id="PF00593"/>
    </source>
</evidence>
<dbReference type="InterPro" id="IPR000531">
    <property type="entry name" value="Beta-barrel_TonB"/>
</dbReference>
<evidence type="ECO:0000313" key="17">
    <source>
        <dbReference type="Proteomes" id="UP000000245"/>
    </source>
</evidence>
<keyword evidence="11" id="KW-0998">Cell outer membrane</keyword>
<keyword evidence="17" id="KW-1185">Reference proteome</keyword>
<evidence type="ECO:0000256" key="12">
    <source>
        <dbReference type="RuleBase" id="RU003357"/>
    </source>
</evidence>
<keyword evidence="4" id="KW-0410">Iron transport</keyword>
<dbReference type="Proteomes" id="UP000000245">
    <property type="component" value="Chromosome"/>
</dbReference>
<dbReference type="HOGENOM" id="CLU_010358_0_0_5"/>
<keyword evidence="6 13" id="KW-0732">Signal</keyword>
<feature type="domain" description="TonB-dependent receptor plug" evidence="15">
    <location>
        <begin position="65"/>
        <end position="173"/>
    </location>
</feature>
<dbReference type="AlphaFoldDB" id="A5FV90"/>
<keyword evidence="2" id="KW-0813">Transport</keyword>
<dbReference type="GO" id="GO:0009279">
    <property type="term" value="C:cell outer membrane"/>
    <property type="evidence" value="ECO:0007669"/>
    <property type="project" value="UniProtKB-SubCell"/>
</dbReference>
<evidence type="ECO:0000313" key="16">
    <source>
        <dbReference type="EMBL" id="ABQ29522.1"/>
    </source>
</evidence>
<evidence type="ECO:0000256" key="4">
    <source>
        <dbReference type="ARBA" id="ARBA00022496"/>
    </source>
</evidence>
<dbReference type="EMBL" id="CP000697">
    <property type="protein sequence ID" value="ABQ29522.1"/>
    <property type="molecule type" value="Genomic_DNA"/>
</dbReference>
<dbReference type="PROSITE" id="PS51257">
    <property type="entry name" value="PROKAR_LIPOPROTEIN"/>
    <property type="match status" value="1"/>
</dbReference>
<dbReference type="InterPro" id="IPR012910">
    <property type="entry name" value="Plug_dom"/>
</dbReference>
<comment type="similarity">
    <text evidence="12">Belongs to the TonB-dependent receptor family.</text>
</comment>
<evidence type="ECO:0000256" key="3">
    <source>
        <dbReference type="ARBA" id="ARBA00022452"/>
    </source>
</evidence>
<dbReference type="eggNOG" id="COG4771">
    <property type="taxonomic scope" value="Bacteria"/>
</dbReference>
<evidence type="ECO:0000256" key="8">
    <source>
        <dbReference type="ARBA" id="ARBA00023065"/>
    </source>
</evidence>
<name>A5FV90_ACICJ</name>
<feature type="domain" description="TonB-dependent receptor-like beta-barrel" evidence="14">
    <location>
        <begin position="298"/>
        <end position="752"/>
    </location>
</feature>
<keyword evidence="7" id="KW-0408">Iron</keyword>
<dbReference type="GO" id="GO:0015344">
    <property type="term" value="F:siderophore uptake transmembrane transporter activity"/>
    <property type="evidence" value="ECO:0007669"/>
    <property type="project" value="TreeGrafter"/>
</dbReference>
<keyword evidence="16" id="KW-0675">Receptor</keyword>
<dbReference type="KEGG" id="acr:Acry_0295"/>
<feature type="chain" id="PRO_5002683025" evidence="13">
    <location>
        <begin position="36"/>
        <end position="799"/>
    </location>
</feature>
<gene>
    <name evidence="16" type="ordered locus">Acry_0295</name>
</gene>
<dbReference type="STRING" id="349163.Acry_0295"/>
<evidence type="ECO:0000256" key="9">
    <source>
        <dbReference type="ARBA" id="ARBA00023077"/>
    </source>
</evidence>